<feature type="binding site" evidence="2">
    <location>
        <position position="232"/>
    </location>
    <ligand>
        <name>Mg(2+)</name>
        <dbReference type="ChEBI" id="CHEBI:18420"/>
    </ligand>
</feature>
<dbReference type="EC" id="2.5.1.-" evidence="2"/>
<gene>
    <name evidence="3" type="ORF">N7E81_03675</name>
</gene>
<accession>A0ABY6DBW3</accession>
<feature type="binding site" evidence="2">
    <location>
        <position position="213"/>
    </location>
    <ligand>
        <name>substrate</name>
    </ligand>
</feature>
<comment type="cofactor">
    <cofactor evidence="2">
        <name>Mg(2+)</name>
        <dbReference type="ChEBI" id="CHEBI:18420"/>
    </cofactor>
    <text evidence="2">Binds 2 magnesium ions per subunit.</text>
</comment>
<feature type="active site" description="Proton acceptor" evidence="2">
    <location>
        <position position="93"/>
    </location>
</feature>
<evidence type="ECO:0000256" key="2">
    <source>
        <dbReference type="HAMAP-Rule" id="MF_01139"/>
    </source>
</evidence>
<feature type="binding site" evidence="2">
    <location>
        <begin position="90"/>
        <end position="92"/>
    </location>
    <ligand>
        <name>substrate</name>
    </ligand>
</feature>
<dbReference type="CDD" id="cd00475">
    <property type="entry name" value="Cis_IPPS"/>
    <property type="match status" value="1"/>
</dbReference>
<dbReference type="Pfam" id="PF01255">
    <property type="entry name" value="Prenyltransf"/>
    <property type="match status" value="1"/>
</dbReference>
<keyword evidence="2" id="KW-0479">Metal-binding</keyword>
<proteinExistence type="inferred from homology"/>
<comment type="function">
    <text evidence="2">Catalyzes the condensation of isopentenyl diphosphate (IPP) with allylic pyrophosphates generating different type of terpenoids.</text>
</comment>
<feature type="binding site" evidence="2">
    <location>
        <begin position="219"/>
        <end position="221"/>
    </location>
    <ligand>
        <name>substrate</name>
    </ligand>
</feature>
<keyword evidence="4" id="KW-1185">Reference proteome</keyword>
<feature type="binding site" evidence="2">
    <location>
        <position position="50"/>
    </location>
    <ligand>
        <name>substrate</name>
    </ligand>
</feature>
<dbReference type="GO" id="GO:0016740">
    <property type="term" value="F:transferase activity"/>
    <property type="evidence" value="ECO:0007669"/>
    <property type="project" value="UniProtKB-KW"/>
</dbReference>
<feature type="binding site" evidence="2">
    <location>
        <begin position="46"/>
        <end position="49"/>
    </location>
    <ligand>
        <name>substrate</name>
    </ligand>
</feature>
<feature type="binding site" evidence="2">
    <location>
        <position position="58"/>
    </location>
    <ligand>
        <name>substrate</name>
    </ligand>
</feature>
<sequence>MHHKFLLTKKKHKFAVWFWPKANKKGMKETIDPSKIPAHIAVIMDGNGRWAKKRGAARLFGHRNAIEAVRDTTEGCAELGVKRLTLYAFSTENWNRPKLEVDGLMSLLISTIKKEIPTLVKNNIRLQPIGDITHLPVGAQKNLALGIEQTKDNTGMILSLALNYGGRWEISHAVKDLIDDIKENKAEVDNIDINFINQYIDKHTAPDVELMIRTSGEHRISNFLLWQAAYAELHFTETLWPDFRKKHLYEAILDFQNRERRLGKTSEQLIQK</sequence>
<comment type="similarity">
    <text evidence="2">Belongs to the UPP synthase family.</text>
</comment>
<organism evidence="3 4">
    <name type="scientific">Reichenbachiella carrageenanivorans</name>
    <dbReference type="NCBI Taxonomy" id="2979869"/>
    <lineage>
        <taxon>Bacteria</taxon>
        <taxon>Pseudomonadati</taxon>
        <taxon>Bacteroidota</taxon>
        <taxon>Cytophagia</taxon>
        <taxon>Cytophagales</taxon>
        <taxon>Reichenbachiellaceae</taxon>
        <taxon>Reichenbachiella</taxon>
    </lineage>
</organism>
<dbReference type="PANTHER" id="PTHR10291:SF0">
    <property type="entry name" value="DEHYDRODOLICHYL DIPHOSPHATE SYNTHASE 2"/>
    <property type="match status" value="1"/>
</dbReference>
<dbReference type="PROSITE" id="PS01066">
    <property type="entry name" value="UPP_SYNTHASE"/>
    <property type="match status" value="1"/>
</dbReference>
<dbReference type="InterPro" id="IPR018520">
    <property type="entry name" value="UPP_synth-like_CS"/>
</dbReference>
<feature type="binding site" evidence="2">
    <location>
        <position position="45"/>
    </location>
    <ligand>
        <name>Mg(2+)</name>
        <dbReference type="ChEBI" id="CHEBI:18420"/>
    </ligand>
</feature>
<dbReference type="HAMAP" id="MF_01139">
    <property type="entry name" value="ISPT"/>
    <property type="match status" value="1"/>
</dbReference>
<dbReference type="Proteomes" id="UP001062165">
    <property type="component" value="Chromosome"/>
</dbReference>
<dbReference type="NCBIfam" id="NF011405">
    <property type="entry name" value="PRK14830.1"/>
    <property type="match status" value="1"/>
</dbReference>
<keyword evidence="1 2" id="KW-0808">Transferase</keyword>
<feature type="binding site" evidence="2">
    <location>
        <position position="94"/>
    </location>
    <ligand>
        <name>substrate</name>
    </ligand>
</feature>
<reference evidence="3" key="1">
    <citation type="submission" date="2022-10" db="EMBL/GenBank/DDBJ databases">
        <title>Comparative genomics and taxonomic characterization of three novel marine species of genus Reichenbachiella exhibiting antioxidant and polysaccharide degradation activities.</title>
        <authorList>
            <person name="Muhammad N."/>
            <person name="Lee Y.-J."/>
            <person name="Ko J."/>
            <person name="Kim S.-G."/>
        </authorList>
    </citation>
    <scope>NUCLEOTIDE SEQUENCE</scope>
    <source>
        <strain evidence="3">Wsw4-B4</strain>
    </source>
</reference>
<evidence type="ECO:0000313" key="4">
    <source>
        <dbReference type="Proteomes" id="UP001062165"/>
    </source>
</evidence>
<name>A0ABY6DBW3_9BACT</name>
<feature type="binding site" evidence="2">
    <location>
        <position position="62"/>
    </location>
    <ligand>
        <name>substrate</name>
    </ligand>
</feature>
<dbReference type="InterPro" id="IPR001441">
    <property type="entry name" value="UPP_synth-like"/>
</dbReference>
<feature type="binding site" evidence="2">
    <location>
        <position position="96"/>
    </location>
    <ligand>
        <name>substrate</name>
    </ligand>
</feature>
<protein>
    <recommendedName>
        <fullName evidence="2">Isoprenyl transferase</fullName>
        <ecNumber evidence="2">2.5.1.-</ecNumber>
    </recommendedName>
</protein>
<dbReference type="InterPro" id="IPR036424">
    <property type="entry name" value="UPP_synth-like_sf"/>
</dbReference>
<dbReference type="EMBL" id="CP106735">
    <property type="protein sequence ID" value="UXX81335.1"/>
    <property type="molecule type" value="Genomic_DNA"/>
</dbReference>
<dbReference type="PANTHER" id="PTHR10291">
    <property type="entry name" value="DEHYDRODOLICHYL DIPHOSPHATE SYNTHASE FAMILY MEMBER"/>
    <property type="match status" value="1"/>
</dbReference>
<dbReference type="Gene3D" id="3.40.1180.10">
    <property type="entry name" value="Decaprenyl diphosphate synthase-like"/>
    <property type="match status" value="1"/>
</dbReference>
<keyword evidence="2" id="KW-0460">Magnesium</keyword>
<dbReference type="NCBIfam" id="TIGR00055">
    <property type="entry name" value="uppS"/>
    <property type="match status" value="1"/>
</dbReference>
<comment type="subunit">
    <text evidence="2">Homodimer.</text>
</comment>
<feature type="active site" evidence="2">
    <location>
        <position position="45"/>
    </location>
</feature>
<evidence type="ECO:0000313" key="3">
    <source>
        <dbReference type="EMBL" id="UXX81335.1"/>
    </source>
</evidence>
<dbReference type="SUPFAM" id="SSF64005">
    <property type="entry name" value="Undecaprenyl diphosphate synthase"/>
    <property type="match status" value="1"/>
</dbReference>
<evidence type="ECO:0000256" key="1">
    <source>
        <dbReference type="ARBA" id="ARBA00022679"/>
    </source>
</evidence>